<evidence type="ECO:0000256" key="3">
    <source>
        <dbReference type="ARBA" id="ARBA00023163"/>
    </source>
</evidence>
<feature type="region of interest" description="Disordered" evidence="4">
    <location>
        <begin position="1"/>
        <end position="21"/>
    </location>
</feature>
<dbReference type="InterPro" id="IPR036388">
    <property type="entry name" value="WH-like_DNA-bd_sf"/>
</dbReference>
<evidence type="ECO:0000256" key="4">
    <source>
        <dbReference type="SAM" id="MobiDB-lite"/>
    </source>
</evidence>
<dbReference type="AlphaFoldDB" id="F4CIM6"/>
<protein>
    <submittedName>
        <fullName evidence="6">Transcriptional regulator, MarR family</fullName>
    </submittedName>
</protein>
<dbReference type="InterPro" id="IPR011991">
    <property type="entry name" value="ArsR-like_HTH"/>
</dbReference>
<evidence type="ECO:0000313" key="7">
    <source>
        <dbReference type="Proteomes" id="UP000007809"/>
    </source>
</evidence>
<keyword evidence="7" id="KW-1185">Reference proteome</keyword>
<reference evidence="6 7" key="1">
    <citation type="journal article" date="2011" name="J. Bacteriol.">
        <title>Genome sequence of the 1,4-dioxane-degrading Pseudonocardia dioxanivorans strain CB1190.</title>
        <authorList>
            <person name="Sales C.M."/>
            <person name="Mahendra S."/>
            <person name="Grostern A."/>
            <person name="Parales R.E."/>
            <person name="Goodwin L.A."/>
            <person name="Woyke T."/>
            <person name="Nolan M."/>
            <person name="Lapidus A."/>
            <person name="Chertkov O."/>
            <person name="Ovchinnikova G."/>
            <person name="Sczyrba A."/>
            <person name="Alvarez-Cohen L."/>
        </authorList>
    </citation>
    <scope>NUCLEOTIDE SEQUENCE [LARGE SCALE GENOMIC DNA]</scope>
    <source>
        <strain evidence="7">ATCC 55486 / DSM 44775 / JCM 13855 / CB1190</strain>
    </source>
</reference>
<sequence length="178" mass="18701">MTSAAISSAEPSSNAPAGPDADDLAVADALAHEVSRLLRLVQRTSRYSGPADLDRATFHVLVQLATGVGPQRSGDIAEALCTDPSTVSRRVAALVKQGLIERRADPDDGRASLLAVTDAGHAALEQSRLHKARLVAGALAGWPIEKRRALVALLADFSTDYQQHELSTGPVRRHGGGN</sequence>
<dbReference type="PROSITE" id="PS50995">
    <property type="entry name" value="HTH_MARR_2"/>
    <property type="match status" value="1"/>
</dbReference>
<dbReference type="GO" id="GO:0006950">
    <property type="term" value="P:response to stress"/>
    <property type="evidence" value="ECO:0007669"/>
    <property type="project" value="TreeGrafter"/>
</dbReference>
<dbReference type="SUPFAM" id="SSF46785">
    <property type="entry name" value="Winged helix' DNA-binding domain"/>
    <property type="match status" value="1"/>
</dbReference>
<dbReference type="OrthoDB" id="5148120at2"/>
<keyword evidence="1" id="KW-0805">Transcription regulation</keyword>
<evidence type="ECO:0000259" key="5">
    <source>
        <dbReference type="PROSITE" id="PS50995"/>
    </source>
</evidence>
<evidence type="ECO:0000256" key="2">
    <source>
        <dbReference type="ARBA" id="ARBA00023125"/>
    </source>
</evidence>
<dbReference type="RefSeq" id="WP_013672364.1">
    <property type="nucleotide sequence ID" value="NC_015312.1"/>
</dbReference>
<dbReference type="InterPro" id="IPR036390">
    <property type="entry name" value="WH_DNA-bd_sf"/>
</dbReference>
<dbReference type="KEGG" id="pdx:Psed_0147"/>
<dbReference type="Gene3D" id="1.10.10.10">
    <property type="entry name" value="Winged helix-like DNA-binding domain superfamily/Winged helix DNA-binding domain"/>
    <property type="match status" value="1"/>
</dbReference>
<dbReference type="CDD" id="cd00090">
    <property type="entry name" value="HTH_ARSR"/>
    <property type="match status" value="1"/>
</dbReference>
<dbReference type="InterPro" id="IPR023187">
    <property type="entry name" value="Tscrpt_reg_MarR-type_CS"/>
</dbReference>
<dbReference type="eggNOG" id="COG1846">
    <property type="taxonomic scope" value="Bacteria"/>
</dbReference>
<dbReference type="InterPro" id="IPR000835">
    <property type="entry name" value="HTH_MarR-typ"/>
</dbReference>
<accession>F4CIM6</accession>
<dbReference type="EMBL" id="CP002593">
    <property type="protein sequence ID" value="AEA22423.1"/>
    <property type="molecule type" value="Genomic_DNA"/>
</dbReference>
<evidence type="ECO:0000256" key="1">
    <source>
        <dbReference type="ARBA" id="ARBA00023015"/>
    </source>
</evidence>
<evidence type="ECO:0000313" key="6">
    <source>
        <dbReference type="EMBL" id="AEA22423.1"/>
    </source>
</evidence>
<dbReference type="PANTHER" id="PTHR33164:SF57">
    <property type="entry name" value="MARR-FAMILY TRANSCRIPTIONAL REGULATOR"/>
    <property type="match status" value="1"/>
</dbReference>
<feature type="compositionally biased region" description="Polar residues" evidence="4">
    <location>
        <begin position="1"/>
        <end position="14"/>
    </location>
</feature>
<feature type="domain" description="HTH marR-type" evidence="5">
    <location>
        <begin position="27"/>
        <end position="159"/>
    </location>
</feature>
<name>F4CIM6_PSEUX</name>
<dbReference type="GO" id="GO:0003677">
    <property type="term" value="F:DNA binding"/>
    <property type="evidence" value="ECO:0007669"/>
    <property type="project" value="UniProtKB-KW"/>
</dbReference>
<dbReference type="SMART" id="SM00347">
    <property type="entry name" value="HTH_MARR"/>
    <property type="match status" value="1"/>
</dbReference>
<dbReference type="STRING" id="675635.Psed_0147"/>
<dbReference type="PROSITE" id="PS01117">
    <property type="entry name" value="HTH_MARR_1"/>
    <property type="match status" value="1"/>
</dbReference>
<dbReference type="InterPro" id="IPR039422">
    <property type="entry name" value="MarR/SlyA-like"/>
</dbReference>
<keyword evidence="3" id="KW-0804">Transcription</keyword>
<gene>
    <name evidence="6" type="ordered locus">Psed_0147</name>
</gene>
<organism evidence="6 7">
    <name type="scientific">Pseudonocardia dioxanivorans (strain ATCC 55486 / DSM 44775 / JCM 13855 / CB1190)</name>
    <dbReference type="NCBI Taxonomy" id="675635"/>
    <lineage>
        <taxon>Bacteria</taxon>
        <taxon>Bacillati</taxon>
        <taxon>Actinomycetota</taxon>
        <taxon>Actinomycetes</taxon>
        <taxon>Pseudonocardiales</taxon>
        <taxon>Pseudonocardiaceae</taxon>
        <taxon>Pseudonocardia</taxon>
    </lineage>
</organism>
<dbReference type="HOGENOM" id="CLU_083287_15_0_11"/>
<dbReference type="GO" id="GO:0003700">
    <property type="term" value="F:DNA-binding transcription factor activity"/>
    <property type="evidence" value="ECO:0007669"/>
    <property type="project" value="InterPro"/>
</dbReference>
<dbReference type="PANTHER" id="PTHR33164">
    <property type="entry name" value="TRANSCRIPTIONAL REGULATOR, MARR FAMILY"/>
    <property type="match status" value="1"/>
</dbReference>
<keyword evidence="2" id="KW-0238">DNA-binding</keyword>
<proteinExistence type="predicted"/>
<dbReference type="Proteomes" id="UP000007809">
    <property type="component" value="Chromosome"/>
</dbReference>
<dbReference type="Pfam" id="PF01047">
    <property type="entry name" value="MarR"/>
    <property type="match status" value="1"/>
</dbReference>